<keyword evidence="3 6" id="KW-1133">Transmembrane helix</keyword>
<evidence type="ECO:0000256" key="1">
    <source>
        <dbReference type="ARBA" id="ARBA00004141"/>
    </source>
</evidence>
<evidence type="ECO:0000256" key="5">
    <source>
        <dbReference type="SAM" id="MobiDB-lite"/>
    </source>
</evidence>
<dbReference type="GO" id="GO:0030416">
    <property type="term" value="P:methylamine metabolic process"/>
    <property type="evidence" value="ECO:0007669"/>
    <property type="project" value="InterPro"/>
</dbReference>
<dbReference type="AlphaFoldDB" id="A0A212T5I5"/>
<evidence type="ECO:0000259" key="7">
    <source>
        <dbReference type="Pfam" id="PF07291"/>
    </source>
</evidence>
<comment type="subcellular location">
    <subcellularLocation>
        <location evidence="1">Membrane</location>
        <topology evidence="1">Multi-pass membrane protein</topology>
    </subcellularLocation>
</comment>
<dbReference type="GO" id="GO:0016020">
    <property type="term" value="C:membrane"/>
    <property type="evidence" value="ECO:0007669"/>
    <property type="project" value="UniProtKB-SubCell"/>
</dbReference>
<organism evidence="8 9">
    <name type="scientific">Kytococcus aerolatus</name>
    <dbReference type="NCBI Taxonomy" id="592308"/>
    <lineage>
        <taxon>Bacteria</taxon>
        <taxon>Bacillati</taxon>
        <taxon>Actinomycetota</taxon>
        <taxon>Actinomycetes</taxon>
        <taxon>Micrococcales</taxon>
        <taxon>Kytococcaceae</taxon>
        <taxon>Kytococcus</taxon>
    </lineage>
</organism>
<feature type="transmembrane region" description="Helical" evidence="6">
    <location>
        <begin position="6"/>
        <end position="31"/>
    </location>
</feature>
<dbReference type="OrthoDB" id="5006039at2"/>
<sequence>MDSATLPTAAAGAALLLALVYGTSGVAKVLDGESTRSAFRELRLPRWLSESFAPRLLGPAEILLAVLLLVLPHPWFWLPAVAALGLGIVYTVLIVRALGFDVPVTCGCFGRLGQGTVTRTTVVRNLLLVVLGAVAVADAATGGSVLARLGDTGTWWWLLVVLAAVALTRLIGSGEDESAPEGGGAASREVPDEELEDYLRLPVPFAEVTGADGPVQVRDLAAGRAWLMLWVSLGCGSCVPAIERAGRFAREHPEIGVMLVATTPTAQDDERIPEGCELAWDEHGQFRTMFQVHRSPSAVLLGADQLLAGGPVAGAPTAVSFIDDIEAELASVEGQARPPVPPVSSPGSSMGFTSRPTGA</sequence>
<keyword evidence="2 6" id="KW-0812">Transmembrane</keyword>
<proteinExistence type="predicted"/>
<accession>A0A212T5I5</accession>
<dbReference type="Proteomes" id="UP000198122">
    <property type="component" value="Unassembled WGS sequence"/>
</dbReference>
<dbReference type="InterPro" id="IPR009908">
    <property type="entry name" value="Methylamine_util_MauE"/>
</dbReference>
<feature type="transmembrane region" description="Helical" evidence="6">
    <location>
        <begin position="155"/>
        <end position="172"/>
    </location>
</feature>
<keyword evidence="4 6" id="KW-0472">Membrane</keyword>
<feature type="transmembrane region" description="Helical" evidence="6">
    <location>
        <begin position="76"/>
        <end position="95"/>
    </location>
</feature>
<dbReference type="UniPathway" id="UPA00895"/>
<feature type="compositionally biased region" description="Polar residues" evidence="5">
    <location>
        <begin position="350"/>
        <end position="359"/>
    </location>
</feature>
<feature type="transmembrane region" description="Helical" evidence="6">
    <location>
        <begin position="126"/>
        <end position="149"/>
    </location>
</feature>
<evidence type="ECO:0000256" key="3">
    <source>
        <dbReference type="ARBA" id="ARBA00022989"/>
    </source>
</evidence>
<evidence type="ECO:0000313" key="8">
    <source>
        <dbReference type="EMBL" id="SNC61096.1"/>
    </source>
</evidence>
<evidence type="ECO:0000313" key="9">
    <source>
        <dbReference type="Proteomes" id="UP000198122"/>
    </source>
</evidence>
<evidence type="ECO:0000256" key="2">
    <source>
        <dbReference type="ARBA" id="ARBA00022692"/>
    </source>
</evidence>
<dbReference type="EMBL" id="FYEZ01000001">
    <property type="protein sequence ID" value="SNC61096.1"/>
    <property type="molecule type" value="Genomic_DNA"/>
</dbReference>
<dbReference type="Pfam" id="PF07291">
    <property type="entry name" value="MauE"/>
    <property type="match status" value="1"/>
</dbReference>
<protein>
    <submittedName>
        <fullName evidence="8">Methylamine utilisation protein MauE</fullName>
    </submittedName>
</protein>
<evidence type="ECO:0000256" key="6">
    <source>
        <dbReference type="SAM" id="Phobius"/>
    </source>
</evidence>
<name>A0A212T5I5_9MICO</name>
<keyword evidence="9" id="KW-1185">Reference proteome</keyword>
<feature type="transmembrane region" description="Helical" evidence="6">
    <location>
        <begin position="52"/>
        <end position="70"/>
    </location>
</feature>
<feature type="domain" description="Methylamine utilisation protein MauE" evidence="7">
    <location>
        <begin position="9"/>
        <end position="136"/>
    </location>
</feature>
<evidence type="ECO:0000256" key="4">
    <source>
        <dbReference type="ARBA" id="ARBA00023136"/>
    </source>
</evidence>
<dbReference type="RefSeq" id="WP_088817426.1">
    <property type="nucleotide sequence ID" value="NZ_FYEZ01000001.1"/>
</dbReference>
<feature type="region of interest" description="Disordered" evidence="5">
    <location>
        <begin position="332"/>
        <end position="359"/>
    </location>
</feature>
<reference evidence="8 9" key="1">
    <citation type="submission" date="2017-06" db="EMBL/GenBank/DDBJ databases">
        <authorList>
            <person name="Kim H.J."/>
            <person name="Triplett B.A."/>
        </authorList>
    </citation>
    <scope>NUCLEOTIDE SEQUENCE [LARGE SCALE GENOMIC DNA]</scope>
    <source>
        <strain evidence="8 9">DSM 22179</strain>
    </source>
</reference>
<gene>
    <name evidence="8" type="ORF">SAMN05445756_0412</name>
</gene>